<protein>
    <submittedName>
        <fullName evidence="3">Uncharacterized protein</fullName>
    </submittedName>
</protein>
<keyword evidence="4" id="KW-1185">Reference proteome</keyword>
<keyword evidence="2" id="KW-0812">Transmembrane</keyword>
<comment type="caution">
    <text evidence="3">The sequence shown here is derived from an EMBL/GenBank/DDBJ whole genome shotgun (WGS) entry which is preliminary data.</text>
</comment>
<name>A0A443PL53_9MAGN</name>
<dbReference type="Proteomes" id="UP000283530">
    <property type="component" value="Unassembled WGS sequence"/>
</dbReference>
<evidence type="ECO:0000313" key="3">
    <source>
        <dbReference type="EMBL" id="RWR91488.1"/>
    </source>
</evidence>
<gene>
    <name evidence="3" type="ORF">CKAN_02064400</name>
</gene>
<proteinExistence type="predicted"/>
<dbReference type="AlphaFoldDB" id="A0A443PL53"/>
<evidence type="ECO:0000256" key="2">
    <source>
        <dbReference type="SAM" id="Phobius"/>
    </source>
</evidence>
<organism evidence="3 4">
    <name type="scientific">Cinnamomum micranthum f. kanehirae</name>
    <dbReference type="NCBI Taxonomy" id="337451"/>
    <lineage>
        <taxon>Eukaryota</taxon>
        <taxon>Viridiplantae</taxon>
        <taxon>Streptophyta</taxon>
        <taxon>Embryophyta</taxon>
        <taxon>Tracheophyta</taxon>
        <taxon>Spermatophyta</taxon>
        <taxon>Magnoliopsida</taxon>
        <taxon>Magnoliidae</taxon>
        <taxon>Laurales</taxon>
        <taxon>Lauraceae</taxon>
        <taxon>Cinnamomum</taxon>
    </lineage>
</organism>
<keyword evidence="2" id="KW-0472">Membrane</keyword>
<dbReference type="EMBL" id="QPKB01000008">
    <property type="protein sequence ID" value="RWR91488.1"/>
    <property type="molecule type" value="Genomic_DNA"/>
</dbReference>
<evidence type="ECO:0000313" key="4">
    <source>
        <dbReference type="Proteomes" id="UP000283530"/>
    </source>
</evidence>
<sequence>MSSLPSTDEQGGEGVDPAAVGAVRTACSIAPVGVDPPAGGDGRRGAPPRCATAADPTGDVTAGGETPATSSATGREAAGPTAAATSTVISADVEPGAPCNCASSNNTFDRNCAWRCAPWAFLLVFLLSGIVYFLIGHKFR</sequence>
<accession>A0A443PL53</accession>
<feature type="region of interest" description="Disordered" evidence="1">
    <location>
        <begin position="31"/>
        <end position="85"/>
    </location>
</feature>
<feature type="transmembrane region" description="Helical" evidence="2">
    <location>
        <begin position="117"/>
        <end position="135"/>
    </location>
</feature>
<reference evidence="3 4" key="1">
    <citation type="journal article" date="2019" name="Nat. Plants">
        <title>Stout camphor tree genome fills gaps in understanding of flowering plant genome evolution.</title>
        <authorList>
            <person name="Chaw S.M."/>
            <person name="Liu Y.C."/>
            <person name="Wu Y.W."/>
            <person name="Wang H.Y."/>
            <person name="Lin C.I."/>
            <person name="Wu C.S."/>
            <person name="Ke H.M."/>
            <person name="Chang L.Y."/>
            <person name="Hsu C.Y."/>
            <person name="Yang H.T."/>
            <person name="Sudianto E."/>
            <person name="Hsu M.H."/>
            <person name="Wu K.P."/>
            <person name="Wang L.N."/>
            <person name="Leebens-Mack J.H."/>
            <person name="Tsai I.J."/>
        </authorList>
    </citation>
    <scope>NUCLEOTIDE SEQUENCE [LARGE SCALE GENOMIC DNA]</scope>
    <source>
        <strain evidence="4">cv. Chaw 1501</strain>
        <tissue evidence="3">Young leaves</tissue>
    </source>
</reference>
<evidence type="ECO:0000256" key="1">
    <source>
        <dbReference type="SAM" id="MobiDB-lite"/>
    </source>
</evidence>
<keyword evidence="2" id="KW-1133">Transmembrane helix</keyword>